<dbReference type="InterPro" id="IPR020930">
    <property type="entry name" value="Ribosomal_uL5_bac-type"/>
</dbReference>
<organism evidence="10">
    <name type="scientific">uncultured Chloroflexi bacterium Rifle_16ft_4_minimus_17598</name>
    <dbReference type="NCBI Taxonomy" id="1665061"/>
    <lineage>
        <taxon>Bacteria</taxon>
        <taxon>Bacillati</taxon>
        <taxon>Chloroflexota</taxon>
        <taxon>environmental samples</taxon>
    </lineage>
</organism>
<dbReference type="InterPro" id="IPR041988">
    <property type="entry name" value="Ribosomal_uL24_KOW"/>
</dbReference>
<comment type="function">
    <text evidence="6">One of two assembly initiator proteins, it binds directly to the 5'-end of the 23S rRNA, where it nucleates assembly of the 50S subunit.</text>
</comment>
<keyword evidence="7" id="KW-0820">tRNA-binding</keyword>
<dbReference type="InterPro" id="IPR005824">
    <property type="entry name" value="KOW"/>
</dbReference>
<evidence type="ECO:0000256" key="4">
    <source>
        <dbReference type="ARBA" id="ARBA00023274"/>
    </source>
</evidence>
<dbReference type="GO" id="GO:0000049">
    <property type="term" value="F:tRNA binding"/>
    <property type="evidence" value="ECO:0007669"/>
    <property type="project" value="UniProtKB-UniRule"/>
</dbReference>
<evidence type="ECO:0000256" key="8">
    <source>
        <dbReference type="RuleBase" id="RU003477"/>
    </source>
</evidence>
<keyword evidence="6" id="KW-0694">RNA-binding</keyword>
<dbReference type="AlphaFoldDB" id="A0A0H4T3P5"/>
<evidence type="ECO:0000313" key="10">
    <source>
        <dbReference type="EMBL" id="AKQ01355.1"/>
    </source>
</evidence>
<dbReference type="PROSITE" id="PS00358">
    <property type="entry name" value="RIBOSOMAL_L5"/>
    <property type="match status" value="1"/>
</dbReference>
<accession>A0A0H4T3P5</accession>
<dbReference type="InterPro" id="IPR020929">
    <property type="entry name" value="Ribosomal_uL5_CS"/>
</dbReference>
<dbReference type="EMBL" id="KT006963">
    <property type="protein sequence ID" value="AKQ01355.1"/>
    <property type="molecule type" value="Genomic_DNA"/>
</dbReference>
<dbReference type="SUPFAM" id="SSF50104">
    <property type="entry name" value="Translation proteins SH3-like domain"/>
    <property type="match status" value="1"/>
</dbReference>
<feature type="domain" description="KOW" evidence="9">
    <location>
        <begin position="4"/>
        <end position="31"/>
    </location>
</feature>
<comment type="function">
    <text evidence="6">One of the proteins that surrounds the polypeptide exit tunnel on the outside of the subunit.</text>
</comment>
<dbReference type="InterPro" id="IPR005825">
    <property type="entry name" value="Ribosomal_uL24_CS"/>
</dbReference>
<dbReference type="GO" id="GO:0006412">
    <property type="term" value="P:translation"/>
    <property type="evidence" value="ECO:0007669"/>
    <property type="project" value="UniProtKB-UniRule"/>
</dbReference>
<dbReference type="InterPro" id="IPR008991">
    <property type="entry name" value="Translation_prot_SH3-like_sf"/>
</dbReference>
<dbReference type="InterPro" id="IPR002132">
    <property type="entry name" value="Ribosomal_uL5"/>
</dbReference>
<dbReference type="SUPFAM" id="SSF55282">
    <property type="entry name" value="RL5-like"/>
    <property type="match status" value="1"/>
</dbReference>
<evidence type="ECO:0000256" key="6">
    <source>
        <dbReference type="HAMAP-Rule" id="MF_01326"/>
    </source>
</evidence>
<evidence type="ECO:0000256" key="2">
    <source>
        <dbReference type="ARBA" id="ARBA00010618"/>
    </source>
</evidence>
<dbReference type="InterPro" id="IPR014722">
    <property type="entry name" value="Rib_uL2_dom2"/>
</dbReference>
<dbReference type="InterPro" id="IPR031309">
    <property type="entry name" value="Ribosomal_uL5_C"/>
</dbReference>
<dbReference type="PANTHER" id="PTHR11994">
    <property type="entry name" value="60S RIBOSOMAL PROTEIN L11-RELATED"/>
    <property type="match status" value="1"/>
</dbReference>
<dbReference type="GO" id="GO:0005840">
    <property type="term" value="C:ribosome"/>
    <property type="evidence" value="ECO:0007669"/>
    <property type="project" value="UniProtKB-KW"/>
</dbReference>
<dbReference type="InterPro" id="IPR031310">
    <property type="entry name" value="Ribosomal_uL5_N"/>
</dbReference>
<comment type="function">
    <text evidence="5">This is one of the proteins that bind and probably mediate the attachment of the 5S RNA into the large ribosomal subunit, where it forms part of the central protuberance. In the 70S ribosome it contacts protein S13 of the 30S subunit (bridge B1b), connecting the 2 subunits; this bridge is implicated in subunit movement. Contacts the P site tRNA; the 5S rRNA and some of its associated proteins might help stabilize positioning of ribosome-bound tRNAs.</text>
</comment>
<proteinExistence type="inferred from homology"/>
<evidence type="ECO:0000256" key="7">
    <source>
        <dbReference type="HAMAP-Rule" id="MF_01333"/>
    </source>
</evidence>
<dbReference type="GO" id="GO:1990904">
    <property type="term" value="C:ribonucleoprotein complex"/>
    <property type="evidence" value="ECO:0007669"/>
    <property type="project" value="UniProtKB-KW"/>
</dbReference>
<dbReference type="CDD" id="cd06089">
    <property type="entry name" value="KOW_RPL26"/>
    <property type="match status" value="1"/>
</dbReference>
<sequence>MAMKLRRGDTVQVIAGRDKGTRGEVLRVLPKEARLVVQGVNLRKKHQKQVQAGGRTMTPGIIQFEAPMDVSNVMFVCPKCNELTRLGVQRTDGKALRPSSTAEDEMDHPLQRRFREEIAPRLMKELSLSNPMQVPRLEKIVLNVGVGEALENAKALDSTVEDMKVISGQQPVVTKARVSIANFKLREGRSIGVTVTLRGFRMWSFFDRLVNVALPRTRDFRGTSPDSFDGRGNYTMGVREQLVFPEIEYDKIDKIRGFEVTLVTSAPNDEQGRILLAMLGMPFRKSEAYG</sequence>
<name>A0A0H4T3P5_9CHLR</name>
<comment type="function">
    <text evidence="7">This is 1 of the proteins that bind and probably mediate the attachment of the 5S RNA into the large ribosomal subunit, where it forms part of the central protuberance. In the 70S ribosome it contacts protein S13 of the 30S subunit (bridge B1b), connecting the 2 subunits; this bridge is implicated in subunit movement. Contacts the P site tRNA; the 5S rRNA and some of its associated proteins might help stabilize positioning of ribosome-bound tRNAs.</text>
</comment>
<dbReference type="InterPro" id="IPR022803">
    <property type="entry name" value="Ribosomal_uL5_dom_sf"/>
</dbReference>
<dbReference type="HAMAP" id="MF_01333_B">
    <property type="entry name" value="Ribosomal_uL5_B"/>
    <property type="match status" value="1"/>
</dbReference>
<keyword evidence="4 6" id="KW-0687">Ribonucleoprotein</keyword>
<evidence type="ECO:0000256" key="1">
    <source>
        <dbReference type="ARBA" id="ARBA00008553"/>
    </source>
</evidence>
<dbReference type="NCBIfam" id="TIGR01079">
    <property type="entry name" value="rplX_bact"/>
    <property type="match status" value="1"/>
</dbReference>
<protein>
    <recommendedName>
        <fullName evidence="6 7">Multifunctional fusion protein</fullName>
    </recommendedName>
    <domain>
        <recommendedName>
            <fullName evidence="6">Large ribosomal subunit protein uL24</fullName>
        </recommendedName>
    </domain>
    <domain>
        <recommendedName>
            <fullName evidence="7">Large ribosomal subunit protein uL5</fullName>
        </recommendedName>
    </domain>
</protein>
<comment type="subunit">
    <text evidence="7">Part of the 50S ribosomal subunit; part of the 5S rRNA/L5/L18/L25 subcomplex. Contacts the 5S rRNA and the P site tRNA. Forms a bridge to the 30S subunit in the 70S ribosome.</text>
</comment>
<dbReference type="Pfam" id="PF00673">
    <property type="entry name" value="Ribosomal_L5_C"/>
    <property type="match status" value="1"/>
</dbReference>
<reference evidence="10" key="1">
    <citation type="journal article" date="2015" name="ISME J.">
        <title>Aquifer environment selects for microbial species cohorts in sediment and groundwater.</title>
        <authorList>
            <person name="Hug L.A."/>
            <person name="Thomas B.C."/>
            <person name="Brown C.T."/>
            <person name="Frischkorn K.R."/>
            <person name="Williams K.H."/>
            <person name="Tringe S.G."/>
            <person name="Banfield J.F."/>
        </authorList>
    </citation>
    <scope>NUCLEOTIDE SEQUENCE</scope>
</reference>
<dbReference type="HAMAP" id="MF_01326_B">
    <property type="entry name" value="Ribosomal_uL24_B"/>
    <property type="match status" value="1"/>
</dbReference>
<dbReference type="SMART" id="SM00739">
    <property type="entry name" value="KOW"/>
    <property type="match status" value="1"/>
</dbReference>
<comment type="similarity">
    <text evidence="2 6 8">Belongs to the universal ribosomal protein uL24 family.</text>
</comment>
<evidence type="ECO:0000259" key="9">
    <source>
        <dbReference type="SMART" id="SM00739"/>
    </source>
</evidence>
<evidence type="ECO:0000256" key="5">
    <source>
        <dbReference type="ARBA" id="ARBA00058604"/>
    </source>
</evidence>
<dbReference type="GO" id="GO:0003735">
    <property type="term" value="F:structural constituent of ribosome"/>
    <property type="evidence" value="ECO:0007669"/>
    <property type="project" value="InterPro"/>
</dbReference>
<dbReference type="Pfam" id="PF00467">
    <property type="entry name" value="KOW"/>
    <property type="match status" value="1"/>
</dbReference>
<dbReference type="Gene3D" id="3.30.1440.10">
    <property type="match status" value="1"/>
</dbReference>
<gene>
    <name evidence="7 10" type="primary">rplE</name>
    <name evidence="6" type="synonym">rplX</name>
</gene>
<dbReference type="NCBIfam" id="NF000585">
    <property type="entry name" value="PRK00010.1"/>
    <property type="match status" value="1"/>
</dbReference>
<dbReference type="InterPro" id="IPR003256">
    <property type="entry name" value="Ribosomal_uL24"/>
</dbReference>
<dbReference type="Pfam" id="PF00281">
    <property type="entry name" value="Ribosomal_L5"/>
    <property type="match status" value="1"/>
</dbReference>
<dbReference type="Pfam" id="PF17136">
    <property type="entry name" value="ribosomal_L24"/>
    <property type="match status" value="1"/>
</dbReference>
<evidence type="ECO:0000256" key="3">
    <source>
        <dbReference type="ARBA" id="ARBA00022980"/>
    </source>
</evidence>
<dbReference type="FunFam" id="3.30.1440.10:FF:000001">
    <property type="entry name" value="50S ribosomal protein L5"/>
    <property type="match status" value="1"/>
</dbReference>
<dbReference type="Gene3D" id="2.30.30.30">
    <property type="match status" value="1"/>
</dbReference>
<dbReference type="PROSITE" id="PS01108">
    <property type="entry name" value="RIBOSOMAL_L24"/>
    <property type="match status" value="1"/>
</dbReference>
<comment type="similarity">
    <text evidence="1 7">Belongs to the universal ribosomal protein uL5 family.</text>
</comment>
<keyword evidence="3 6" id="KW-0689">Ribosomal protein</keyword>
<dbReference type="GO" id="GO:0019843">
    <property type="term" value="F:rRNA binding"/>
    <property type="evidence" value="ECO:0007669"/>
    <property type="project" value="UniProtKB-UniRule"/>
</dbReference>
<dbReference type="InterPro" id="IPR057264">
    <property type="entry name" value="Ribosomal_uL24_C"/>
</dbReference>
<keyword evidence="6" id="KW-0699">rRNA-binding</keyword>